<dbReference type="OrthoDB" id="7067459at2"/>
<dbReference type="AlphaFoldDB" id="A0A2N8RYX2"/>
<sequence length="183" mass="21149">MIFGKKSDFAIEAMIEPHLEPPSEPWGRLCIWVAGNQIGNYSDPHCGLYSCYVGLREKCDLLDSLWIDLFQSLRDQEIWNFLDGALYGYHGNVELDDERTLEQMRNDSEELSRFDFVTQWGEMFDRGGKAFILRLPSGELKILSYDYQSDTVKPHICSAKSFCLAAEGFTKWYSNQIRLLNPN</sequence>
<dbReference type="EMBL" id="POUN01000004">
    <property type="protein sequence ID" value="PNF79569.1"/>
    <property type="molecule type" value="Genomic_DNA"/>
</dbReference>
<reference evidence="1 2" key="1">
    <citation type="submission" date="2018-01" db="EMBL/GenBank/DDBJ databases">
        <title>Denitrification phenotypes of diverse strains of Pseudomonas stutzeri.</title>
        <authorList>
            <person name="Milligan D.A."/>
            <person name="Bergaust L."/>
            <person name="Bakken L.R."/>
            <person name="Frostegard A."/>
        </authorList>
    </citation>
    <scope>NUCLEOTIDE SEQUENCE [LARGE SCALE GENOMIC DNA]</scope>
    <source>
        <strain evidence="1 2">KC</strain>
    </source>
</reference>
<name>A0A2N8RYX2_STUST</name>
<accession>A0A2N8RYX2</accession>
<proteinExistence type="predicted"/>
<gene>
    <name evidence="1" type="ORF">CXK92_13035</name>
</gene>
<comment type="caution">
    <text evidence="1">The sequence shown here is derived from an EMBL/GenBank/DDBJ whole genome shotgun (WGS) entry which is preliminary data.</text>
</comment>
<protein>
    <submittedName>
        <fullName evidence="1">Uncharacterized protein</fullName>
    </submittedName>
</protein>
<evidence type="ECO:0000313" key="2">
    <source>
        <dbReference type="Proteomes" id="UP000235925"/>
    </source>
</evidence>
<organism evidence="1 2">
    <name type="scientific">Stutzerimonas stutzeri</name>
    <name type="common">Pseudomonas stutzeri</name>
    <dbReference type="NCBI Taxonomy" id="316"/>
    <lineage>
        <taxon>Bacteria</taxon>
        <taxon>Pseudomonadati</taxon>
        <taxon>Pseudomonadota</taxon>
        <taxon>Gammaproteobacteria</taxon>
        <taxon>Pseudomonadales</taxon>
        <taxon>Pseudomonadaceae</taxon>
        <taxon>Stutzerimonas</taxon>
    </lineage>
</organism>
<evidence type="ECO:0000313" key="1">
    <source>
        <dbReference type="EMBL" id="PNF79569.1"/>
    </source>
</evidence>
<dbReference type="Proteomes" id="UP000235925">
    <property type="component" value="Unassembled WGS sequence"/>
</dbReference>
<dbReference type="RefSeq" id="WP_102825459.1">
    <property type="nucleotide sequence ID" value="NZ_CP139348.1"/>
</dbReference>